<evidence type="ECO:0000313" key="2">
    <source>
        <dbReference type="Proteomes" id="UP000198253"/>
    </source>
</evidence>
<dbReference type="Proteomes" id="UP000198253">
    <property type="component" value="Chromosome I"/>
</dbReference>
<accession>A0A1C4U8W6</accession>
<dbReference type="AlphaFoldDB" id="A0A1C4U8W6"/>
<protein>
    <submittedName>
        <fullName evidence="1">Uncharacterized protein</fullName>
    </submittedName>
</protein>
<sequence>MTTTGENAEAATVTAGRQPRVLLLSFNLRPHERVIALAENLIEQGALVDVLVMDDQGWQDVIGRPNLRVHSLDGAERRHLVMRAERVAVFRGPGAVLSGLGKLTGQRPVRPLVRGHEKLAGAFHRRVFMKSYAAVRPMVLSRLFERRLPDLGIDRVDAIIASDMLTVTLGWKLAKRFPNAVATTSLDPPVLTAER</sequence>
<dbReference type="EMBL" id="LT607413">
    <property type="protein sequence ID" value="SCE68135.1"/>
    <property type="molecule type" value="Genomic_DNA"/>
</dbReference>
<proteinExistence type="predicted"/>
<gene>
    <name evidence="1" type="ORF">GA0070618_0118</name>
</gene>
<organism evidence="1 2">
    <name type="scientific">Micromonospora echinospora</name>
    <name type="common">Micromonospora purpurea</name>
    <dbReference type="NCBI Taxonomy" id="1877"/>
    <lineage>
        <taxon>Bacteria</taxon>
        <taxon>Bacillati</taxon>
        <taxon>Actinomycetota</taxon>
        <taxon>Actinomycetes</taxon>
        <taxon>Micromonosporales</taxon>
        <taxon>Micromonosporaceae</taxon>
        <taxon>Micromonospora</taxon>
    </lineage>
</organism>
<dbReference type="InParanoid" id="A0A1C4U8W6"/>
<evidence type="ECO:0000313" key="1">
    <source>
        <dbReference type="EMBL" id="SCE68135.1"/>
    </source>
</evidence>
<name>A0A1C4U8W6_MICEC</name>
<dbReference type="OrthoDB" id="9765330at2"/>
<dbReference type="RefSeq" id="WP_088979863.1">
    <property type="nucleotide sequence ID" value="NZ_LT607413.1"/>
</dbReference>
<reference evidence="2" key="1">
    <citation type="submission" date="2016-06" db="EMBL/GenBank/DDBJ databases">
        <authorList>
            <person name="Varghese N."/>
            <person name="Submissions Spin"/>
        </authorList>
    </citation>
    <scope>NUCLEOTIDE SEQUENCE [LARGE SCALE GENOMIC DNA]</scope>
    <source>
        <strain evidence="2">DSM 43816</strain>
    </source>
</reference>
<keyword evidence="2" id="KW-1185">Reference proteome</keyword>